<sequence length="606" mass="69552">MLAPSYSEALLMEPATPRNEPEQRRENWESREEMNVATDIVPSYSEALLYERAEQYDHDQNAITNNVPAGCTKHLPMSTEIGDTFENELAMLRTTADGRLHPPANPVTSLDNLQIQASPSRCSSCGRISASTQTINADILPRIVARKKSNESSQTTSAFIGTSDFISNITSERERRTILRDISEPNLRLRSELVNTFPKENVRSLKNILENEDLSEAGKAGFINEQMSLRHERQYPERQRRFPVSPSLTHHRSLSLDETTVSPKNMGTIPKTEPRSRIMVNPILNEVCWKLPNSKTYYCLKSILKQNGRRYTLVTADEFQNLSEQDANRGLGYLSSGRDEKSNHDVQVDKLADSRSRERLNPRRKMPSFEEFRSERDKMYSNGQKGESTRTLIFASPIQEVFPGDPFGGKDIVPVRNLRECSAREGDPANDSAMLIRPLSSRSLAVRDVRCLPTDYPTRNPLRSDSITYPLPHVMHSSWNNWHERKQHLLHSRYPLETMGTSTRAEETSRGYRNDVSFRSYDGLHSERTNRWSTSSNECDDRSREGHPKYLSSRRRQVAGLTRSLTERRPKVARLNRNFRRSFTGRMEDYRMETAKRTNFSIETSL</sequence>
<keyword evidence="3" id="KW-1185">Reference proteome</keyword>
<dbReference type="Proteomes" id="UP000075809">
    <property type="component" value="Unassembled WGS sequence"/>
</dbReference>
<dbReference type="EMBL" id="KQ982767">
    <property type="protein sequence ID" value="KYQ50965.1"/>
    <property type="molecule type" value="Genomic_DNA"/>
</dbReference>
<feature type="region of interest" description="Disordered" evidence="1">
    <location>
        <begin position="529"/>
        <end position="559"/>
    </location>
</feature>
<feature type="region of interest" description="Disordered" evidence="1">
    <location>
        <begin position="330"/>
        <end position="363"/>
    </location>
</feature>
<dbReference type="AlphaFoldDB" id="A0A151WTK3"/>
<evidence type="ECO:0000313" key="3">
    <source>
        <dbReference type="Proteomes" id="UP000075809"/>
    </source>
</evidence>
<feature type="compositionally biased region" description="Basic and acidic residues" evidence="1">
    <location>
        <begin position="337"/>
        <end position="363"/>
    </location>
</feature>
<feature type="compositionally biased region" description="Basic and acidic residues" evidence="1">
    <location>
        <begin position="19"/>
        <end position="32"/>
    </location>
</feature>
<evidence type="ECO:0000313" key="2">
    <source>
        <dbReference type="EMBL" id="KYQ50965.1"/>
    </source>
</evidence>
<evidence type="ECO:0000256" key="1">
    <source>
        <dbReference type="SAM" id="MobiDB-lite"/>
    </source>
</evidence>
<proteinExistence type="predicted"/>
<feature type="compositionally biased region" description="Basic and acidic residues" evidence="1">
    <location>
        <begin position="539"/>
        <end position="548"/>
    </location>
</feature>
<accession>A0A151WTK3</accession>
<organism evidence="2 3">
    <name type="scientific">Mycetomoellerius zeteki</name>
    <dbReference type="NCBI Taxonomy" id="64791"/>
    <lineage>
        <taxon>Eukaryota</taxon>
        <taxon>Metazoa</taxon>
        <taxon>Ecdysozoa</taxon>
        <taxon>Arthropoda</taxon>
        <taxon>Hexapoda</taxon>
        <taxon>Insecta</taxon>
        <taxon>Pterygota</taxon>
        <taxon>Neoptera</taxon>
        <taxon>Endopterygota</taxon>
        <taxon>Hymenoptera</taxon>
        <taxon>Apocrita</taxon>
        <taxon>Aculeata</taxon>
        <taxon>Formicoidea</taxon>
        <taxon>Formicidae</taxon>
        <taxon>Myrmicinae</taxon>
        <taxon>Mycetomoellerius</taxon>
    </lineage>
</organism>
<gene>
    <name evidence="2" type="ORF">ALC60_09946</name>
</gene>
<reference evidence="2 3" key="1">
    <citation type="submission" date="2015-09" db="EMBL/GenBank/DDBJ databases">
        <title>Trachymyrmex zeteki WGS genome.</title>
        <authorList>
            <person name="Nygaard S."/>
            <person name="Hu H."/>
            <person name="Boomsma J."/>
            <person name="Zhang G."/>
        </authorList>
    </citation>
    <scope>NUCLEOTIDE SEQUENCE [LARGE SCALE GENOMIC DNA]</scope>
    <source>
        <strain evidence="2">Tzet28-1</strain>
        <tissue evidence="2">Whole body</tissue>
    </source>
</reference>
<protein>
    <submittedName>
        <fullName evidence="2">Uncharacterized protein</fullName>
    </submittedName>
</protein>
<name>A0A151WTK3_9HYME</name>
<feature type="region of interest" description="Disordered" evidence="1">
    <location>
        <begin position="1"/>
        <end position="32"/>
    </location>
</feature>